<gene>
    <name evidence="2" type="ORF">L3X38_001764</name>
</gene>
<evidence type="ECO:0000313" key="2">
    <source>
        <dbReference type="EMBL" id="KAI5348877.1"/>
    </source>
</evidence>
<accession>A0AAD4ZJB9</accession>
<keyword evidence="3" id="KW-1185">Reference proteome</keyword>
<dbReference type="EMBL" id="JAJFAZ020000001">
    <property type="protein sequence ID" value="KAI5348877.1"/>
    <property type="molecule type" value="Genomic_DNA"/>
</dbReference>
<name>A0AAD4ZJB9_PRUDU</name>
<reference evidence="2 3" key="1">
    <citation type="journal article" date="2022" name="G3 (Bethesda)">
        <title>Whole-genome sequence and methylome profiling of the almond [Prunus dulcis (Mill.) D.A. Webb] cultivar 'Nonpareil'.</title>
        <authorList>
            <person name="D'Amico-Willman K.M."/>
            <person name="Ouma W.Z."/>
            <person name="Meulia T."/>
            <person name="Sideli G.M."/>
            <person name="Gradziel T.M."/>
            <person name="Fresnedo-Ramirez J."/>
        </authorList>
    </citation>
    <scope>NUCLEOTIDE SEQUENCE [LARGE SCALE GENOMIC DNA]</scope>
    <source>
        <strain evidence="2">Clone GOH B32 T37-40</strain>
    </source>
</reference>
<feature type="compositionally biased region" description="Basic and acidic residues" evidence="1">
    <location>
        <begin position="58"/>
        <end position="74"/>
    </location>
</feature>
<sequence length="74" mass="8524">MEDVSGITSMLKDLVTGELRTPPETYKDLLCEATSYSRVEQLNLARKATTRPNLEAPEPYRPKEKRSNDYAYDR</sequence>
<protein>
    <submittedName>
        <fullName evidence="2">Uncharacterized protein</fullName>
    </submittedName>
</protein>
<comment type="caution">
    <text evidence="2">The sequence shown here is derived from an EMBL/GenBank/DDBJ whole genome shotgun (WGS) entry which is preliminary data.</text>
</comment>
<proteinExistence type="predicted"/>
<feature type="region of interest" description="Disordered" evidence="1">
    <location>
        <begin position="43"/>
        <end position="74"/>
    </location>
</feature>
<organism evidence="2 3">
    <name type="scientific">Prunus dulcis</name>
    <name type="common">Almond</name>
    <name type="synonym">Amygdalus dulcis</name>
    <dbReference type="NCBI Taxonomy" id="3755"/>
    <lineage>
        <taxon>Eukaryota</taxon>
        <taxon>Viridiplantae</taxon>
        <taxon>Streptophyta</taxon>
        <taxon>Embryophyta</taxon>
        <taxon>Tracheophyta</taxon>
        <taxon>Spermatophyta</taxon>
        <taxon>Magnoliopsida</taxon>
        <taxon>eudicotyledons</taxon>
        <taxon>Gunneridae</taxon>
        <taxon>Pentapetalae</taxon>
        <taxon>rosids</taxon>
        <taxon>fabids</taxon>
        <taxon>Rosales</taxon>
        <taxon>Rosaceae</taxon>
        <taxon>Amygdaloideae</taxon>
        <taxon>Amygdaleae</taxon>
        <taxon>Prunus</taxon>
    </lineage>
</organism>
<dbReference type="AlphaFoldDB" id="A0AAD4ZJB9"/>
<dbReference type="Proteomes" id="UP001054821">
    <property type="component" value="Chromosome 1"/>
</dbReference>
<evidence type="ECO:0000313" key="3">
    <source>
        <dbReference type="Proteomes" id="UP001054821"/>
    </source>
</evidence>
<evidence type="ECO:0000256" key="1">
    <source>
        <dbReference type="SAM" id="MobiDB-lite"/>
    </source>
</evidence>